<protein>
    <submittedName>
        <fullName evidence="3">CHRD domain-containing protein</fullName>
    </submittedName>
</protein>
<gene>
    <name evidence="3" type="ORF">MW290_21275</name>
</gene>
<dbReference type="Pfam" id="PF07589">
    <property type="entry name" value="PEP-CTERM"/>
    <property type="match status" value="1"/>
</dbReference>
<feature type="chain" id="PRO_5047429561" evidence="1">
    <location>
        <begin position="24"/>
        <end position="174"/>
    </location>
</feature>
<dbReference type="Proteomes" id="UP001056201">
    <property type="component" value="Chromosome 2"/>
</dbReference>
<keyword evidence="4" id="KW-1185">Reference proteome</keyword>
<reference evidence="3" key="1">
    <citation type="submission" date="2022-05" db="EMBL/GenBank/DDBJ databases">
        <title>An RpoN-dependent PEP-CTERM gene is involved in floc formation of an Aquincola tertiaricarbonis strain.</title>
        <authorList>
            <person name="Qiu D."/>
            <person name="Xia M."/>
        </authorList>
    </citation>
    <scope>NUCLEOTIDE SEQUENCE</scope>
    <source>
        <strain evidence="3">RN12</strain>
    </source>
</reference>
<dbReference type="InterPro" id="IPR010895">
    <property type="entry name" value="CHRD"/>
</dbReference>
<organism evidence="3 4">
    <name type="scientific">Aquincola tertiaricarbonis</name>
    <dbReference type="NCBI Taxonomy" id="391953"/>
    <lineage>
        <taxon>Bacteria</taxon>
        <taxon>Pseudomonadati</taxon>
        <taxon>Pseudomonadota</taxon>
        <taxon>Betaproteobacteria</taxon>
        <taxon>Burkholderiales</taxon>
        <taxon>Sphaerotilaceae</taxon>
        <taxon>Aquincola</taxon>
    </lineage>
</organism>
<dbReference type="NCBIfam" id="TIGR02595">
    <property type="entry name" value="PEP_CTERM"/>
    <property type="match status" value="1"/>
</dbReference>
<accession>A0ABY4SH39</accession>
<dbReference type="Pfam" id="PF07452">
    <property type="entry name" value="CHRD"/>
    <property type="match status" value="1"/>
</dbReference>
<feature type="domain" description="CHRD" evidence="2">
    <location>
        <begin position="24"/>
        <end position="141"/>
    </location>
</feature>
<evidence type="ECO:0000256" key="1">
    <source>
        <dbReference type="SAM" id="SignalP"/>
    </source>
</evidence>
<dbReference type="InterPro" id="IPR013424">
    <property type="entry name" value="Ice-binding_C"/>
</dbReference>
<evidence type="ECO:0000259" key="2">
    <source>
        <dbReference type="PROSITE" id="PS50933"/>
    </source>
</evidence>
<dbReference type="PROSITE" id="PS50933">
    <property type="entry name" value="CHRD"/>
    <property type="match status" value="1"/>
</dbReference>
<name>A0ABY4SH39_AQUTE</name>
<evidence type="ECO:0000313" key="4">
    <source>
        <dbReference type="Proteomes" id="UP001056201"/>
    </source>
</evidence>
<feature type="signal peptide" evidence="1">
    <location>
        <begin position="1"/>
        <end position="23"/>
    </location>
</feature>
<keyword evidence="1" id="KW-0732">Signal</keyword>
<evidence type="ECO:0000313" key="3">
    <source>
        <dbReference type="EMBL" id="URI11475.1"/>
    </source>
</evidence>
<proteinExistence type="predicted"/>
<sequence length="174" mass="17913">MIKKSVLCAAILIAPFMATPALASIDTYTAFLYGSNETGGGDTDGFGVATVLIDNAALTVSWSIMANNIELPLTGAHIHAAAAGVNGPVIVDFSGSLTGSRLYDADLASITPMNPTSFYVNLHNASFPAGAIRGQLQYVGTAMAPVPEPETYALMLGGLGAIGLLVRRRQAARG</sequence>
<dbReference type="RefSeq" id="WP_250199669.1">
    <property type="nucleotide sequence ID" value="NZ_CP097636.1"/>
</dbReference>
<dbReference type="SMART" id="SM00754">
    <property type="entry name" value="CHRD"/>
    <property type="match status" value="1"/>
</dbReference>
<dbReference type="EMBL" id="CP097636">
    <property type="protein sequence ID" value="URI11475.1"/>
    <property type="molecule type" value="Genomic_DNA"/>
</dbReference>